<feature type="region of interest" description="Disordered" evidence="1">
    <location>
        <begin position="568"/>
        <end position="638"/>
    </location>
</feature>
<organism evidence="2 3">
    <name type="scientific">Stichopus japonicus</name>
    <name type="common">Sea cucumber</name>
    <dbReference type="NCBI Taxonomy" id="307972"/>
    <lineage>
        <taxon>Eukaryota</taxon>
        <taxon>Metazoa</taxon>
        <taxon>Echinodermata</taxon>
        <taxon>Eleutherozoa</taxon>
        <taxon>Echinozoa</taxon>
        <taxon>Holothuroidea</taxon>
        <taxon>Aspidochirotacea</taxon>
        <taxon>Aspidochirotida</taxon>
        <taxon>Stichopodidae</taxon>
        <taxon>Apostichopus</taxon>
    </lineage>
</organism>
<keyword evidence="3" id="KW-1185">Reference proteome</keyword>
<evidence type="ECO:0000256" key="1">
    <source>
        <dbReference type="SAM" id="MobiDB-lite"/>
    </source>
</evidence>
<feature type="compositionally biased region" description="Basic residues" evidence="1">
    <location>
        <begin position="58"/>
        <end position="73"/>
    </location>
</feature>
<protein>
    <submittedName>
        <fullName evidence="2">Uncharacterized protein</fullName>
    </submittedName>
</protein>
<evidence type="ECO:0000313" key="3">
    <source>
        <dbReference type="Proteomes" id="UP000230750"/>
    </source>
</evidence>
<evidence type="ECO:0000313" key="2">
    <source>
        <dbReference type="EMBL" id="PIK50881.1"/>
    </source>
</evidence>
<gene>
    <name evidence="2" type="ORF">BSL78_12225</name>
</gene>
<dbReference type="EMBL" id="MRZV01000400">
    <property type="protein sequence ID" value="PIK50881.1"/>
    <property type="molecule type" value="Genomic_DNA"/>
</dbReference>
<sequence length="638" mass="70790">MENCRSCKQFRPFKAWDKHDLCPKCRPCGSKQTCSICQDWTQERWDLIGTWLADKAAEKRKKAASSKQGKKKPPAKEPQAAIRDGISPKHGGTEGAIRDGSNPPQERVSIRDGANSRAASAQPRPRPQEGPSTSGHVESRSPRRQAVADLFTSTPGSWDHNRRDFSGFSPESTERRQSRSRSRTHSRSRGRSRERHRRPRRRSRSGSSPSSSSGHSSGRHRAKKRKRRQSPDPGQALLSQVKDLLGQLLQKPSQQDPEQQGAPSIPPQPAPPPAPVTDDLAPEEAQADPWDDVSSRADDALSIAASARLLSGDSEAEDEEPLRGTEISAEAFEKATAVLRRVLGFEERVDARAHEGPASKLTLNAATQKPRASIPVDVECRERFEAVAQAKRWTAFQRSAHRTFHVGDEDWESLFTPPQIPPQVKERLRSAGALDGKDKFREKGAQTLESSLFDVDRASRAGMKYSSALLLFAELLNRSFQQAQASGISRKDTAAIIALLGPVSRMVLDQFARVSVKATLTRRDLVLNSLNWSSRSTADAFRNLPILGSDLFGGKFDDKLREEAERMKSLREADEQCPARPHPRAHVLTQDKVAAQDPATVRVGALREQQSAPSRPEHRPYRPQYRGSRGSRGRGKRP</sequence>
<comment type="caution">
    <text evidence="2">The sequence shown here is derived from an EMBL/GenBank/DDBJ whole genome shotgun (WGS) entry which is preliminary data.</text>
</comment>
<dbReference type="AlphaFoldDB" id="A0A2G8KS96"/>
<feature type="compositionally biased region" description="Basic residues" evidence="1">
    <location>
        <begin position="217"/>
        <end position="228"/>
    </location>
</feature>
<proteinExistence type="predicted"/>
<name>A0A2G8KS96_STIJA</name>
<feature type="compositionally biased region" description="Low complexity" evidence="1">
    <location>
        <begin position="205"/>
        <end position="216"/>
    </location>
</feature>
<feature type="compositionally biased region" description="Basic residues" evidence="1">
    <location>
        <begin position="629"/>
        <end position="638"/>
    </location>
</feature>
<accession>A0A2G8KS96</accession>
<feature type="compositionally biased region" description="Basic residues" evidence="1">
    <location>
        <begin position="178"/>
        <end position="204"/>
    </location>
</feature>
<dbReference type="Proteomes" id="UP000230750">
    <property type="component" value="Unassembled WGS sequence"/>
</dbReference>
<reference evidence="2 3" key="1">
    <citation type="journal article" date="2017" name="PLoS Biol.">
        <title>The sea cucumber genome provides insights into morphological evolution and visceral regeneration.</title>
        <authorList>
            <person name="Zhang X."/>
            <person name="Sun L."/>
            <person name="Yuan J."/>
            <person name="Sun Y."/>
            <person name="Gao Y."/>
            <person name="Zhang L."/>
            <person name="Li S."/>
            <person name="Dai H."/>
            <person name="Hamel J.F."/>
            <person name="Liu C."/>
            <person name="Yu Y."/>
            <person name="Liu S."/>
            <person name="Lin W."/>
            <person name="Guo K."/>
            <person name="Jin S."/>
            <person name="Xu P."/>
            <person name="Storey K.B."/>
            <person name="Huan P."/>
            <person name="Zhang T."/>
            <person name="Zhou Y."/>
            <person name="Zhang J."/>
            <person name="Lin C."/>
            <person name="Li X."/>
            <person name="Xing L."/>
            <person name="Huo D."/>
            <person name="Sun M."/>
            <person name="Wang L."/>
            <person name="Mercier A."/>
            <person name="Li F."/>
            <person name="Yang H."/>
            <person name="Xiang J."/>
        </authorList>
    </citation>
    <scope>NUCLEOTIDE SEQUENCE [LARGE SCALE GENOMIC DNA]</scope>
    <source>
        <strain evidence="2">Shaxun</strain>
        <tissue evidence="2">Muscle</tissue>
    </source>
</reference>
<feature type="compositionally biased region" description="Acidic residues" evidence="1">
    <location>
        <begin position="280"/>
        <end position="291"/>
    </location>
</feature>
<feature type="region of interest" description="Disordered" evidence="1">
    <location>
        <begin position="56"/>
        <end position="295"/>
    </location>
</feature>
<feature type="compositionally biased region" description="Pro residues" evidence="1">
    <location>
        <begin position="264"/>
        <end position="275"/>
    </location>
</feature>